<dbReference type="InterPro" id="IPR018062">
    <property type="entry name" value="HTH_AraC-typ_CS"/>
</dbReference>
<keyword evidence="1" id="KW-0805">Transcription regulation</keyword>
<evidence type="ECO:0000313" key="5">
    <source>
        <dbReference type="EMBL" id="CUP23140.1"/>
    </source>
</evidence>
<dbReference type="InterPro" id="IPR018060">
    <property type="entry name" value="HTH_AraC"/>
</dbReference>
<dbReference type="PANTHER" id="PTHR43280:SF28">
    <property type="entry name" value="HTH-TYPE TRANSCRIPTIONAL ACTIVATOR RHAS"/>
    <property type="match status" value="1"/>
</dbReference>
<evidence type="ECO:0000256" key="1">
    <source>
        <dbReference type="ARBA" id="ARBA00023015"/>
    </source>
</evidence>
<dbReference type="PROSITE" id="PS00041">
    <property type="entry name" value="HTH_ARAC_FAMILY_1"/>
    <property type="match status" value="1"/>
</dbReference>
<keyword evidence="5" id="KW-0808">Transferase</keyword>
<feature type="domain" description="HTH araC/xylS-type" evidence="4">
    <location>
        <begin position="186"/>
        <end position="284"/>
    </location>
</feature>
<evidence type="ECO:0000259" key="4">
    <source>
        <dbReference type="PROSITE" id="PS01124"/>
    </source>
</evidence>
<proteinExistence type="predicted"/>
<dbReference type="InterPro" id="IPR009057">
    <property type="entry name" value="Homeodomain-like_sf"/>
</dbReference>
<gene>
    <name evidence="5" type="primary">adaA_2</name>
    <name evidence="5" type="ORF">ERS852471_03245</name>
</gene>
<dbReference type="GO" id="GO:0032259">
    <property type="term" value="P:methylation"/>
    <property type="evidence" value="ECO:0007669"/>
    <property type="project" value="UniProtKB-KW"/>
</dbReference>
<dbReference type="InterPro" id="IPR020449">
    <property type="entry name" value="Tscrpt_reg_AraC-type_HTH"/>
</dbReference>
<dbReference type="RefSeq" id="WP_055268389.1">
    <property type="nucleotide sequence ID" value="NZ_CABIXQ010000034.1"/>
</dbReference>
<reference evidence="5 6" key="1">
    <citation type="submission" date="2015-09" db="EMBL/GenBank/DDBJ databases">
        <authorList>
            <consortium name="Pathogen Informatics"/>
        </authorList>
    </citation>
    <scope>NUCLEOTIDE SEQUENCE [LARGE SCALE GENOMIC DNA]</scope>
    <source>
        <strain evidence="5 6">2789STDY5834856</strain>
    </source>
</reference>
<dbReference type="SUPFAM" id="SSF46689">
    <property type="entry name" value="Homeodomain-like"/>
    <property type="match status" value="2"/>
</dbReference>
<dbReference type="PRINTS" id="PR00032">
    <property type="entry name" value="HTHARAC"/>
</dbReference>
<dbReference type="Pfam" id="PF02311">
    <property type="entry name" value="AraC_binding"/>
    <property type="match status" value="1"/>
</dbReference>
<dbReference type="GO" id="GO:0008168">
    <property type="term" value="F:methyltransferase activity"/>
    <property type="evidence" value="ECO:0007669"/>
    <property type="project" value="UniProtKB-KW"/>
</dbReference>
<organism evidence="5 6">
    <name type="scientific">Clostridium disporicum</name>
    <dbReference type="NCBI Taxonomy" id="84024"/>
    <lineage>
        <taxon>Bacteria</taxon>
        <taxon>Bacillati</taxon>
        <taxon>Bacillota</taxon>
        <taxon>Clostridia</taxon>
        <taxon>Eubacteriales</taxon>
        <taxon>Clostridiaceae</taxon>
        <taxon>Clostridium</taxon>
    </lineage>
</organism>
<keyword evidence="5" id="KW-0489">Methyltransferase</keyword>
<name>A0A174LN51_9CLOT</name>
<dbReference type="GO" id="GO:0043565">
    <property type="term" value="F:sequence-specific DNA binding"/>
    <property type="evidence" value="ECO:0007669"/>
    <property type="project" value="InterPro"/>
</dbReference>
<protein>
    <submittedName>
        <fullName evidence="5">AraC family transcriptional regulator</fullName>
        <ecNumber evidence="5">2.1.1.-</ecNumber>
    </submittedName>
</protein>
<keyword evidence="3" id="KW-0804">Transcription</keyword>
<dbReference type="Gene3D" id="1.10.10.60">
    <property type="entry name" value="Homeodomain-like"/>
    <property type="match status" value="2"/>
</dbReference>
<dbReference type="InterPro" id="IPR003313">
    <property type="entry name" value="AraC-bd"/>
</dbReference>
<dbReference type="PANTHER" id="PTHR43280">
    <property type="entry name" value="ARAC-FAMILY TRANSCRIPTIONAL REGULATOR"/>
    <property type="match status" value="1"/>
</dbReference>
<dbReference type="InterPro" id="IPR011051">
    <property type="entry name" value="RmlC_Cupin_sf"/>
</dbReference>
<dbReference type="EC" id="2.1.1.-" evidence="5"/>
<dbReference type="SMART" id="SM00342">
    <property type="entry name" value="HTH_ARAC"/>
    <property type="match status" value="1"/>
</dbReference>
<evidence type="ECO:0000256" key="2">
    <source>
        <dbReference type="ARBA" id="ARBA00023125"/>
    </source>
</evidence>
<dbReference type="PROSITE" id="PS01124">
    <property type="entry name" value="HTH_ARAC_FAMILY_2"/>
    <property type="match status" value="1"/>
</dbReference>
<dbReference type="Gene3D" id="2.60.120.10">
    <property type="entry name" value="Jelly Rolls"/>
    <property type="match status" value="1"/>
</dbReference>
<dbReference type="SUPFAM" id="SSF51182">
    <property type="entry name" value="RmlC-like cupins"/>
    <property type="match status" value="1"/>
</dbReference>
<dbReference type="OrthoDB" id="183331at2"/>
<sequence length="295" mass="34036">MGNTRYLLTKNNVYDLDFELIYISKSKFENDWHSTLHMHPFTEIFFITSGQGTFQIGDEIVSVKESDLILINPNCSHTERSVSSSNPLEYIVFAINNLAIGISPSTLNEDNSKDALNTYKVLNFNKKKSEILYNLNTLINELEEKNLNYELACKSILTLFLIQVMRNTSSDIFITENFEKVNIECMKIKNYIDSHYSENITLDFLSNLTYVNKFHLVHLFTKEMGISPINYLINKRIDESKNLLITTNYSIRDISSIVGFSNSSYFSQMFKKIAGISPKDFRLNNSKKQTENKLA</sequence>
<evidence type="ECO:0000256" key="3">
    <source>
        <dbReference type="ARBA" id="ARBA00023163"/>
    </source>
</evidence>
<dbReference type="GO" id="GO:0003700">
    <property type="term" value="F:DNA-binding transcription factor activity"/>
    <property type="evidence" value="ECO:0007669"/>
    <property type="project" value="InterPro"/>
</dbReference>
<dbReference type="EMBL" id="CYZX01000034">
    <property type="protein sequence ID" value="CUP23140.1"/>
    <property type="molecule type" value="Genomic_DNA"/>
</dbReference>
<dbReference type="Proteomes" id="UP000095594">
    <property type="component" value="Unassembled WGS sequence"/>
</dbReference>
<evidence type="ECO:0000313" key="6">
    <source>
        <dbReference type="Proteomes" id="UP000095594"/>
    </source>
</evidence>
<keyword evidence="2" id="KW-0238">DNA-binding</keyword>
<accession>A0A174LN51</accession>
<dbReference type="Pfam" id="PF12833">
    <property type="entry name" value="HTH_18"/>
    <property type="match status" value="1"/>
</dbReference>
<dbReference type="InterPro" id="IPR014710">
    <property type="entry name" value="RmlC-like_jellyroll"/>
</dbReference>
<dbReference type="AlphaFoldDB" id="A0A174LN51"/>